<accession>A0ABV6HFX7</accession>
<evidence type="ECO:0000256" key="1">
    <source>
        <dbReference type="ARBA" id="ARBA00023015"/>
    </source>
</evidence>
<dbReference type="SUPFAM" id="SSF46689">
    <property type="entry name" value="Homeodomain-like"/>
    <property type="match status" value="1"/>
</dbReference>
<dbReference type="Proteomes" id="UP001589774">
    <property type="component" value="Unassembled WGS sequence"/>
</dbReference>
<evidence type="ECO:0000256" key="2">
    <source>
        <dbReference type="ARBA" id="ARBA00023125"/>
    </source>
</evidence>
<evidence type="ECO:0000313" key="6">
    <source>
        <dbReference type="Proteomes" id="UP001589774"/>
    </source>
</evidence>
<evidence type="ECO:0000313" key="5">
    <source>
        <dbReference type="EMBL" id="MFC0317065.1"/>
    </source>
</evidence>
<protein>
    <submittedName>
        <fullName evidence="5">DUF6597 domain-containing transcriptional factor</fullName>
    </submittedName>
</protein>
<keyword evidence="1" id="KW-0805">Transcription regulation</keyword>
<gene>
    <name evidence="5" type="ORF">ACFFI0_02045</name>
</gene>
<dbReference type="EMBL" id="JBHLWO010000001">
    <property type="protein sequence ID" value="MFC0317065.1"/>
    <property type="molecule type" value="Genomic_DNA"/>
</dbReference>
<dbReference type="Pfam" id="PF20240">
    <property type="entry name" value="DUF6597"/>
    <property type="match status" value="1"/>
</dbReference>
<name>A0ABV6HFX7_9SPHI</name>
<dbReference type="PANTHER" id="PTHR46796:SF13">
    <property type="entry name" value="HTH-TYPE TRANSCRIPTIONAL ACTIVATOR RHAS"/>
    <property type="match status" value="1"/>
</dbReference>
<proteinExistence type="predicted"/>
<dbReference type="Pfam" id="PF12833">
    <property type="entry name" value="HTH_18"/>
    <property type="match status" value="1"/>
</dbReference>
<dbReference type="PANTHER" id="PTHR46796">
    <property type="entry name" value="HTH-TYPE TRANSCRIPTIONAL ACTIVATOR RHAS-RELATED"/>
    <property type="match status" value="1"/>
</dbReference>
<keyword evidence="6" id="KW-1185">Reference proteome</keyword>
<dbReference type="Gene3D" id="1.10.10.60">
    <property type="entry name" value="Homeodomain-like"/>
    <property type="match status" value="1"/>
</dbReference>
<organism evidence="5 6">
    <name type="scientific">Olivibacter oleidegradans</name>
    <dbReference type="NCBI Taxonomy" id="760123"/>
    <lineage>
        <taxon>Bacteria</taxon>
        <taxon>Pseudomonadati</taxon>
        <taxon>Bacteroidota</taxon>
        <taxon>Sphingobacteriia</taxon>
        <taxon>Sphingobacteriales</taxon>
        <taxon>Sphingobacteriaceae</taxon>
        <taxon>Olivibacter</taxon>
    </lineage>
</organism>
<dbReference type="InterPro" id="IPR009057">
    <property type="entry name" value="Homeodomain-like_sf"/>
</dbReference>
<sequence>MNYRTIAPPPSLARYISCLWSLEAPVDDMSQRVFTVMSSGFPGLIFQRDPAVFTGFGGDRLPQLFIFGQATHYGNLQAKGRIQLSGINFRPTALKNLFNLNANELRDEHINIHDLIKTSLTEQLLHADSLEEQANCLFTCFNRLAGRRQDSGTMLTYAIEILQRGGNIPHLLNKLNLSERSLERLFQSYIGISPKLYIRIMRFQRSITLLKERSGASLTDIAYSLDYFDQSHFIHDFKRFSGVSPKIYKRDAAERMPGFPEWRP</sequence>
<reference evidence="5 6" key="1">
    <citation type="submission" date="2024-09" db="EMBL/GenBank/DDBJ databases">
        <authorList>
            <person name="Sun Q."/>
            <person name="Mori K."/>
        </authorList>
    </citation>
    <scope>NUCLEOTIDE SEQUENCE [LARGE SCALE GENOMIC DNA]</scope>
    <source>
        <strain evidence="5 6">CCM 7765</strain>
    </source>
</reference>
<keyword evidence="3" id="KW-0804">Transcription</keyword>
<dbReference type="InterPro" id="IPR050204">
    <property type="entry name" value="AraC_XylS_family_regulators"/>
</dbReference>
<dbReference type="RefSeq" id="WP_130854871.1">
    <property type="nucleotide sequence ID" value="NZ_JBHLWO010000001.1"/>
</dbReference>
<dbReference type="InterPro" id="IPR046532">
    <property type="entry name" value="DUF6597"/>
</dbReference>
<evidence type="ECO:0000256" key="3">
    <source>
        <dbReference type="ARBA" id="ARBA00023163"/>
    </source>
</evidence>
<comment type="caution">
    <text evidence="5">The sequence shown here is derived from an EMBL/GenBank/DDBJ whole genome shotgun (WGS) entry which is preliminary data.</text>
</comment>
<evidence type="ECO:0000259" key="4">
    <source>
        <dbReference type="PROSITE" id="PS01124"/>
    </source>
</evidence>
<feature type="domain" description="HTH araC/xylS-type" evidence="4">
    <location>
        <begin position="152"/>
        <end position="251"/>
    </location>
</feature>
<dbReference type="InterPro" id="IPR018060">
    <property type="entry name" value="HTH_AraC"/>
</dbReference>
<dbReference type="SMART" id="SM00342">
    <property type="entry name" value="HTH_ARAC"/>
    <property type="match status" value="1"/>
</dbReference>
<keyword evidence="2" id="KW-0238">DNA-binding</keyword>
<dbReference type="PROSITE" id="PS01124">
    <property type="entry name" value="HTH_ARAC_FAMILY_2"/>
    <property type="match status" value="1"/>
</dbReference>